<comment type="subunit">
    <text evidence="10">At low DSF concentrations, interacts with RpfF.</text>
</comment>
<evidence type="ECO:0000256" key="2">
    <source>
        <dbReference type="ARBA" id="ARBA00004370"/>
    </source>
</evidence>
<keyword evidence="9" id="KW-0902">Two-component regulatory system</keyword>
<dbReference type="PROSITE" id="PS50109">
    <property type="entry name" value="HIS_KIN"/>
    <property type="match status" value="1"/>
</dbReference>
<evidence type="ECO:0000256" key="12">
    <source>
        <dbReference type="PROSITE-ProRule" id="PRU00169"/>
    </source>
</evidence>
<dbReference type="Pfam" id="PF00672">
    <property type="entry name" value="HAMP"/>
    <property type="match status" value="1"/>
</dbReference>
<dbReference type="InterPro" id="IPR001789">
    <property type="entry name" value="Sig_transdc_resp-reg_receiver"/>
</dbReference>
<dbReference type="Gene3D" id="6.10.340.10">
    <property type="match status" value="1"/>
</dbReference>
<keyword evidence="14" id="KW-0472">Membrane</keyword>
<keyword evidence="5" id="KW-0808">Transferase</keyword>
<dbReference type="PANTHER" id="PTHR45339:SF5">
    <property type="entry name" value="HISTIDINE KINASE"/>
    <property type="match status" value="1"/>
</dbReference>
<dbReference type="FunFam" id="1.10.287.130:FF:000002">
    <property type="entry name" value="Two-component osmosensing histidine kinase"/>
    <property type="match status" value="1"/>
</dbReference>
<feature type="modified residue" description="4-aspartylphosphate" evidence="12">
    <location>
        <position position="825"/>
    </location>
</feature>
<evidence type="ECO:0000256" key="11">
    <source>
        <dbReference type="ARBA" id="ARBA00068150"/>
    </source>
</evidence>
<dbReference type="GO" id="GO:0016020">
    <property type="term" value="C:membrane"/>
    <property type="evidence" value="ECO:0007669"/>
    <property type="project" value="UniProtKB-SubCell"/>
</dbReference>
<dbReference type="SMART" id="SM00387">
    <property type="entry name" value="HATPase_c"/>
    <property type="match status" value="1"/>
</dbReference>
<evidence type="ECO:0000313" key="18">
    <source>
        <dbReference type="EMBL" id="SDJ35091.1"/>
    </source>
</evidence>
<dbReference type="InterPro" id="IPR036097">
    <property type="entry name" value="HisK_dim/P_sf"/>
</dbReference>
<feature type="domain" description="Histidine kinase" evidence="15">
    <location>
        <begin position="392"/>
        <end position="613"/>
    </location>
</feature>
<organism evidence="18 19">
    <name type="scientific">Ferrimonas sediminum</name>
    <dbReference type="NCBI Taxonomy" id="718193"/>
    <lineage>
        <taxon>Bacteria</taxon>
        <taxon>Pseudomonadati</taxon>
        <taxon>Pseudomonadota</taxon>
        <taxon>Gammaproteobacteria</taxon>
        <taxon>Alteromonadales</taxon>
        <taxon>Ferrimonadaceae</taxon>
        <taxon>Ferrimonas</taxon>
    </lineage>
</organism>
<dbReference type="PROSITE" id="PS50110">
    <property type="entry name" value="RESPONSE_REGULATORY"/>
    <property type="match status" value="2"/>
</dbReference>
<dbReference type="InterPro" id="IPR013587">
    <property type="entry name" value="Nitrate/nitrite_sensing"/>
</dbReference>
<evidence type="ECO:0000256" key="8">
    <source>
        <dbReference type="ARBA" id="ARBA00022840"/>
    </source>
</evidence>
<evidence type="ECO:0000256" key="6">
    <source>
        <dbReference type="ARBA" id="ARBA00022741"/>
    </source>
</evidence>
<dbReference type="Proteomes" id="UP000199527">
    <property type="component" value="Unassembled WGS sequence"/>
</dbReference>
<dbReference type="GO" id="GO:0005524">
    <property type="term" value="F:ATP binding"/>
    <property type="evidence" value="ECO:0007669"/>
    <property type="project" value="UniProtKB-KW"/>
</dbReference>
<dbReference type="Gene3D" id="1.10.287.130">
    <property type="match status" value="1"/>
</dbReference>
<evidence type="ECO:0000256" key="10">
    <source>
        <dbReference type="ARBA" id="ARBA00064003"/>
    </source>
</evidence>
<dbReference type="CDD" id="cd16922">
    <property type="entry name" value="HATPase_EvgS-ArcB-TorS-like"/>
    <property type="match status" value="1"/>
</dbReference>
<feature type="domain" description="HAMP" evidence="17">
    <location>
        <begin position="317"/>
        <end position="370"/>
    </location>
</feature>
<dbReference type="InterPro" id="IPR003660">
    <property type="entry name" value="HAMP_dom"/>
</dbReference>
<dbReference type="CDD" id="cd00082">
    <property type="entry name" value="HisKA"/>
    <property type="match status" value="1"/>
</dbReference>
<evidence type="ECO:0000256" key="4">
    <source>
        <dbReference type="ARBA" id="ARBA00022553"/>
    </source>
</evidence>
<comment type="catalytic activity">
    <reaction evidence="1">
        <text>ATP + protein L-histidine = ADP + protein N-phospho-L-histidine.</text>
        <dbReference type="EC" id="2.7.13.3"/>
    </reaction>
</comment>
<dbReference type="PROSITE" id="PS50885">
    <property type="entry name" value="HAMP"/>
    <property type="match status" value="1"/>
</dbReference>
<keyword evidence="4 12" id="KW-0597">Phosphoprotein</keyword>
<dbReference type="InterPro" id="IPR003594">
    <property type="entry name" value="HATPase_dom"/>
</dbReference>
<dbReference type="InterPro" id="IPR005467">
    <property type="entry name" value="His_kinase_dom"/>
</dbReference>
<dbReference type="InterPro" id="IPR003661">
    <property type="entry name" value="HisK_dim/P_dom"/>
</dbReference>
<keyword evidence="8" id="KW-0067">ATP-binding</keyword>
<dbReference type="CDD" id="cd06225">
    <property type="entry name" value="HAMP"/>
    <property type="match status" value="1"/>
</dbReference>
<keyword evidence="6" id="KW-0547">Nucleotide-binding</keyword>
<dbReference type="InterPro" id="IPR036890">
    <property type="entry name" value="HATPase_C_sf"/>
</dbReference>
<dbReference type="EMBL" id="FNEM01000007">
    <property type="protein sequence ID" value="SDJ35091.1"/>
    <property type="molecule type" value="Genomic_DNA"/>
</dbReference>
<evidence type="ECO:0000313" key="19">
    <source>
        <dbReference type="Proteomes" id="UP000199527"/>
    </source>
</evidence>
<dbReference type="EC" id="2.7.13.3" evidence="3"/>
<evidence type="ECO:0000256" key="7">
    <source>
        <dbReference type="ARBA" id="ARBA00022777"/>
    </source>
</evidence>
<evidence type="ECO:0000256" key="5">
    <source>
        <dbReference type="ARBA" id="ARBA00022679"/>
    </source>
</evidence>
<keyword evidence="14" id="KW-0812">Transmembrane</keyword>
<dbReference type="Pfam" id="PF08376">
    <property type="entry name" value="NIT"/>
    <property type="match status" value="1"/>
</dbReference>
<evidence type="ECO:0000259" key="16">
    <source>
        <dbReference type="PROSITE" id="PS50110"/>
    </source>
</evidence>
<dbReference type="Pfam" id="PF02518">
    <property type="entry name" value="HATPase_c"/>
    <property type="match status" value="1"/>
</dbReference>
<evidence type="ECO:0000256" key="9">
    <source>
        <dbReference type="ARBA" id="ARBA00023012"/>
    </source>
</evidence>
<dbReference type="SUPFAM" id="SSF55874">
    <property type="entry name" value="ATPase domain of HSP90 chaperone/DNA topoisomerase II/histidine kinase"/>
    <property type="match status" value="1"/>
</dbReference>
<feature type="domain" description="Response regulatory" evidence="16">
    <location>
        <begin position="776"/>
        <end position="895"/>
    </location>
</feature>
<dbReference type="SUPFAM" id="SSF47384">
    <property type="entry name" value="Homodimeric domain of signal transducing histidine kinase"/>
    <property type="match status" value="1"/>
</dbReference>
<dbReference type="FunFam" id="3.30.565.10:FF:000010">
    <property type="entry name" value="Sensor histidine kinase RcsC"/>
    <property type="match status" value="1"/>
</dbReference>
<evidence type="ECO:0000256" key="3">
    <source>
        <dbReference type="ARBA" id="ARBA00012438"/>
    </source>
</evidence>
<dbReference type="SUPFAM" id="SSF52172">
    <property type="entry name" value="CheY-like"/>
    <property type="match status" value="2"/>
</dbReference>
<accession>A0A1G8T0V3</accession>
<feature type="transmembrane region" description="Helical" evidence="14">
    <location>
        <begin position="294"/>
        <end position="313"/>
    </location>
</feature>
<dbReference type="AlphaFoldDB" id="A0A1G8T0V3"/>
<feature type="compositionally biased region" description="Basic and acidic residues" evidence="13">
    <location>
        <begin position="759"/>
        <end position="772"/>
    </location>
</feature>
<feature type="region of interest" description="Disordered" evidence="13">
    <location>
        <begin position="751"/>
        <end position="772"/>
    </location>
</feature>
<feature type="domain" description="Response regulatory" evidence="16">
    <location>
        <begin position="628"/>
        <end position="743"/>
    </location>
</feature>
<feature type="transmembrane region" description="Helical" evidence="14">
    <location>
        <begin position="12"/>
        <end position="32"/>
    </location>
</feature>
<dbReference type="SMART" id="SM00304">
    <property type="entry name" value="HAMP"/>
    <property type="match status" value="1"/>
</dbReference>
<name>A0A1G8T0V3_9GAMM</name>
<dbReference type="InterPro" id="IPR004358">
    <property type="entry name" value="Sig_transdc_His_kin-like_C"/>
</dbReference>
<dbReference type="PRINTS" id="PR00344">
    <property type="entry name" value="BCTRLSENSOR"/>
</dbReference>
<evidence type="ECO:0000259" key="15">
    <source>
        <dbReference type="PROSITE" id="PS50109"/>
    </source>
</evidence>
<comment type="caution">
    <text evidence="12">Lacks conserved residue(s) required for the propagation of feature annotation.</text>
</comment>
<keyword evidence="14" id="KW-1133">Transmembrane helix</keyword>
<keyword evidence="7 18" id="KW-0418">Kinase</keyword>
<dbReference type="Pfam" id="PF00512">
    <property type="entry name" value="HisKA"/>
    <property type="match status" value="1"/>
</dbReference>
<dbReference type="Gene3D" id="3.40.50.2300">
    <property type="match status" value="1"/>
</dbReference>
<gene>
    <name evidence="18" type="ORF">SAMN04488540_10772</name>
</gene>
<dbReference type="SMART" id="SM00388">
    <property type="entry name" value="HisKA"/>
    <property type="match status" value="1"/>
</dbReference>
<comment type="subcellular location">
    <subcellularLocation>
        <location evidence="2">Membrane</location>
    </subcellularLocation>
</comment>
<dbReference type="InterPro" id="IPR011006">
    <property type="entry name" value="CheY-like_superfamily"/>
</dbReference>
<evidence type="ECO:0000256" key="13">
    <source>
        <dbReference type="SAM" id="MobiDB-lite"/>
    </source>
</evidence>
<dbReference type="Pfam" id="PF00072">
    <property type="entry name" value="Response_reg"/>
    <property type="match status" value="1"/>
</dbReference>
<dbReference type="CDD" id="cd17546">
    <property type="entry name" value="REC_hyHK_CKI1_RcsC-like"/>
    <property type="match status" value="1"/>
</dbReference>
<dbReference type="SMART" id="SM00448">
    <property type="entry name" value="REC"/>
    <property type="match status" value="1"/>
</dbReference>
<evidence type="ECO:0000256" key="1">
    <source>
        <dbReference type="ARBA" id="ARBA00000085"/>
    </source>
</evidence>
<protein>
    <recommendedName>
        <fullName evidence="11">Sensory/regulatory protein RpfC</fullName>
        <ecNumber evidence="3">2.7.13.3</ecNumber>
    </recommendedName>
</protein>
<reference evidence="19" key="1">
    <citation type="submission" date="2016-10" db="EMBL/GenBank/DDBJ databases">
        <authorList>
            <person name="Varghese N."/>
            <person name="Submissions S."/>
        </authorList>
    </citation>
    <scope>NUCLEOTIDE SEQUENCE [LARGE SCALE GENOMIC DNA]</scope>
    <source>
        <strain evidence="19">DSM 23317</strain>
    </source>
</reference>
<dbReference type="Gene3D" id="3.30.565.10">
    <property type="entry name" value="Histidine kinase-like ATPase, C-terminal domain"/>
    <property type="match status" value="1"/>
</dbReference>
<keyword evidence="19" id="KW-1185">Reference proteome</keyword>
<proteinExistence type="predicted"/>
<dbReference type="GO" id="GO:0000155">
    <property type="term" value="F:phosphorelay sensor kinase activity"/>
    <property type="evidence" value="ECO:0007669"/>
    <property type="project" value="InterPro"/>
</dbReference>
<evidence type="ECO:0000259" key="17">
    <source>
        <dbReference type="PROSITE" id="PS50885"/>
    </source>
</evidence>
<evidence type="ECO:0000256" key="14">
    <source>
        <dbReference type="SAM" id="Phobius"/>
    </source>
</evidence>
<sequence>MAVGLSLRAKIRLLVAIPVLFCSIIFGRYLLWQYQELQNLQQIDERYRLISDFQLGMHTMDQLRQQLILAPSVTHMATLLSDAQLAKTRLGDPAFSTLFETSSGDFSLHLEELEMLVGSLPDPNQGRDNIWEWLTLVNDWQIGSLRRVESLPVEVESRVVREGIQAYNQLLFMQEFARQEQVIVNDALQQQQLHPLMRARLVELSILQQSVLDKYLTVYATDAQINLLLETFTEAAFTSGNILKQRLLNGEFSGGSDHSATDNRMGLLNRVLDSVHQDIASTAASAYAHRQQNFIINLAILVSMMALLILMAARLSRHLNRGIEVIGTTMKTVEESRDYDTRIQLQGNDELARLGATLNRLIQERGSFEASLIQAKEEAEQANHAKSIFLANMSHEIRTPLNGIIGMTDILSATNMDGEQVEYLNTIQNSSRALQSIINDVLDLSKIEAGSLVISPIKTKLSELLYEVASVIAPKAMEKQIQFDVDLPPDLPSHVMIDGHRLRQILLNLLSNAVKFTSEGEVLLSCQGQLGADNMVMLTMSVSDTGIGVDSDKLEDIFHPFRQEDGSTTRQFGGTGLGLSICRQLTELMGGEIVVSSTKGEGSCFSVRIPAEINASPALCGSPLKGTKVLLLDTNLNSAKRYTRELNTWQMSVNYASRLLDAETLLKDHDHHQFDLMMVRYSSLGDGLNDLNRLLTQSHHPLPVLVLNDLSSGLTLGQIKAPTQMLMTPVRGERLAKNLLKLLGQVKQTTTQTLRPKRRISDAQGHTEHSHDAHNQLLLVEDNKTNQRVAEIILKKAGYQVTIAENGQIATDMVLEREFDIILMDCMMPVMDGFEATRQIRQIEESHKRRRVPIIALTASVLDDDVRACYDAGMDYYVPKPFEKQQLIGAIRRLNPANA</sequence>
<dbReference type="PANTHER" id="PTHR45339">
    <property type="entry name" value="HYBRID SIGNAL TRANSDUCTION HISTIDINE KINASE J"/>
    <property type="match status" value="1"/>
</dbReference>